<organism evidence="1">
    <name type="scientific">marine metagenome</name>
    <dbReference type="NCBI Taxonomy" id="408172"/>
    <lineage>
        <taxon>unclassified sequences</taxon>
        <taxon>metagenomes</taxon>
        <taxon>ecological metagenomes</taxon>
    </lineage>
</organism>
<dbReference type="AlphaFoldDB" id="A0A382UPC8"/>
<evidence type="ECO:0000313" key="1">
    <source>
        <dbReference type="EMBL" id="SVD36119.1"/>
    </source>
</evidence>
<dbReference type="EMBL" id="UINC01145782">
    <property type="protein sequence ID" value="SVD36119.1"/>
    <property type="molecule type" value="Genomic_DNA"/>
</dbReference>
<gene>
    <name evidence="1" type="ORF">METZ01_LOCUS388973</name>
</gene>
<dbReference type="PANTHER" id="PTHR20883:SF46">
    <property type="entry name" value="PHYTANOYL-COA HYDROXYLASE"/>
    <property type="match status" value="1"/>
</dbReference>
<feature type="non-terminal residue" evidence="1">
    <location>
        <position position="161"/>
    </location>
</feature>
<name>A0A382UPC8_9ZZZZ</name>
<reference evidence="1" key="1">
    <citation type="submission" date="2018-05" db="EMBL/GenBank/DDBJ databases">
        <authorList>
            <person name="Lanie J.A."/>
            <person name="Ng W.-L."/>
            <person name="Kazmierczak K.M."/>
            <person name="Andrzejewski T.M."/>
            <person name="Davidsen T.M."/>
            <person name="Wayne K.J."/>
            <person name="Tettelin H."/>
            <person name="Glass J.I."/>
            <person name="Rusch D."/>
            <person name="Podicherti R."/>
            <person name="Tsui H.-C.T."/>
            <person name="Winkler M.E."/>
        </authorList>
    </citation>
    <scope>NUCLEOTIDE SEQUENCE</scope>
</reference>
<feature type="non-terminal residue" evidence="1">
    <location>
        <position position="1"/>
    </location>
</feature>
<protein>
    <recommendedName>
        <fullName evidence="2">Phytanoyl-CoA dioxygenase</fullName>
    </recommendedName>
</protein>
<proteinExistence type="predicted"/>
<evidence type="ECO:0008006" key="2">
    <source>
        <dbReference type="Google" id="ProtNLM"/>
    </source>
</evidence>
<dbReference type="SUPFAM" id="SSF51197">
    <property type="entry name" value="Clavaminate synthase-like"/>
    <property type="match status" value="1"/>
</dbReference>
<accession>A0A382UPC8</accession>
<sequence length="161" mass="18765">MNTTLSNQQISFYQQNGFLVIDQILSKTELASWREAVDEAVKQQIDQEGTHNQNRGESYYKYVFIQCVNLWKKNEKIRHLALDPRLGKLATDLTGVNGMRLFHDHALIKEPWANPTNWHLDNPSDPYYTRQATMFWLTLDDATVQNGCLYFLPGTHQTSRF</sequence>
<dbReference type="InterPro" id="IPR008775">
    <property type="entry name" value="Phytyl_CoA_dOase-like"/>
</dbReference>
<dbReference type="Pfam" id="PF05721">
    <property type="entry name" value="PhyH"/>
    <property type="match status" value="1"/>
</dbReference>
<dbReference type="Gene3D" id="2.60.120.620">
    <property type="entry name" value="q2cbj1_9rhob like domain"/>
    <property type="match status" value="1"/>
</dbReference>
<dbReference type="PANTHER" id="PTHR20883">
    <property type="entry name" value="PHYTANOYL-COA DIOXYGENASE DOMAIN CONTAINING 1"/>
    <property type="match status" value="1"/>
</dbReference>